<dbReference type="Pfam" id="PF02416">
    <property type="entry name" value="TatA_B_E"/>
    <property type="match status" value="1"/>
</dbReference>
<evidence type="ECO:0000313" key="12">
    <source>
        <dbReference type="Proteomes" id="UP000029518"/>
    </source>
</evidence>
<keyword evidence="6 9" id="KW-1133">Transmembrane helix</keyword>
<protein>
    <recommendedName>
        <fullName evidence="9">Sec-independent protein translocase protein TatA</fullName>
    </recommendedName>
</protein>
<dbReference type="PANTHER" id="PTHR42982:SF1">
    <property type="entry name" value="SEC-INDEPENDENT PROTEIN TRANSLOCASE PROTEIN TATA"/>
    <property type="match status" value="1"/>
</dbReference>
<feature type="compositionally biased region" description="Basic and acidic residues" evidence="10">
    <location>
        <begin position="45"/>
        <end position="58"/>
    </location>
</feature>
<dbReference type="GO" id="GO:0008320">
    <property type="term" value="F:protein transmembrane transporter activity"/>
    <property type="evidence" value="ECO:0007669"/>
    <property type="project" value="UniProtKB-UniRule"/>
</dbReference>
<evidence type="ECO:0000256" key="5">
    <source>
        <dbReference type="ARBA" id="ARBA00022927"/>
    </source>
</evidence>
<keyword evidence="4 9" id="KW-0812">Transmembrane</keyword>
<dbReference type="Gene3D" id="1.20.5.3310">
    <property type="match status" value="1"/>
</dbReference>
<sequence>MLNGIGAPGIILLVILALLLFGPNKLPELGRAVGRTFREFKDGAREIINEPEPARKSEVPASPAPQTVAAELPQDRRLPE</sequence>
<dbReference type="GO" id="GO:0043953">
    <property type="term" value="P:protein transport by the Tat complex"/>
    <property type="evidence" value="ECO:0007669"/>
    <property type="project" value="UniProtKB-UniRule"/>
</dbReference>
<dbReference type="KEGG" id="pbd:PBOR_05940"/>
<keyword evidence="7 9" id="KW-0811">Translocation</keyword>
<keyword evidence="2 9" id="KW-0813">Transport</keyword>
<evidence type="ECO:0000256" key="4">
    <source>
        <dbReference type="ARBA" id="ARBA00022692"/>
    </source>
</evidence>
<evidence type="ECO:0000256" key="8">
    <source>
        <dbReference type="ARBA" id="ARBA00023136"/>
    </source>
</evidence>
<keyword evidence="12" id="KW-1185">Reference proteome</keyword>
<dbReference type="InterPro" id="IPR006312">
    <property type="entry name" value="TatA/E"/>
</dbReference>
<evidence type="ECO:0000256" key="10">
    <source>
        <dbReference type="SAM" id="MobiDB-lite"/>
    </source>
</evidence>
<evidence type="ECO:0000313" key="11">
    <source>
        <dbReference type="EMBL" id="AIQ56530.1"/>
    </source>
</evidence>
<evidence type="ECO:0000256" key="3">
    <source>
        <dbReference type="ARBA" id="ARBA00022475"/>
    </source>
</evidence>
<accession>A0A089L8W1</accession>
<evidence type="ECO:0000256" key="7">
    <source>
        <dbReference type="ARBA" id="ARBA00023010"/>
    </source>
</evidence>
<dbReference type="HOGENOM" id="CLU_086034_6_0_9"/>
<organism evidence="11 12">
    <name type="scientific">Paenibacillus borealis</name>
    <dbReference type="NCBI Taxonomy" id="160799"/>
    <lineage>
        <taxon>Bacteria</taxon>
        <taxon>Bacillati</taxon>
        <taxon>Bacillota</taxon>
        <taxon>Bacilli</taxon>
        <taxon>Bacillales</taxon>
        <taxon>Paenibacillaceae</taxon>
        <taxon>Paenibacillus</taxon>
    </lineage>
</organism>
<evidence type="ECO:0000256" key="2">
    <source>
        <dbReference type="ARBA" id="ARBA00022448"/>
    </source>
</evidence>
<keyword evidence="5 9" id="KW-0653">Protein transport</keyword>
<evidence type="ECO:0000256" key="6">
    <source>
        <dbReference type="ARBA" id="ARBA00022989"/>
    </source>
</evidence>
<evidence type="ECO:0000256" key="1">
    <source>
        <dbReference type="ARBA" id="ARBA00004162"/>
    </source>
</evidence>
<dbReference type="EMBL" id="CP009285">
    <property type="protein sequence ID" value="AIQ56530.1"/>
    <property type="molecule type" value="Genomic_DNA"/>
</dbReference>
<dbReference type="HAMAP" id="MF_00236">
    <property type="entry name" value="TatA_E"/>
    <property type="match status" value="1"/>
</dbReference>
<dbReference type="NCBIfam" id="NF011430">
    <property type="entry name" value="PRK14861.1"/>
    <property type="match status" value="1"/>
</dbReference>
<comment type="subcellular location">
    <subcellularLocation>
        <location evidence="1 9">Cell membrane</location>
        <topology evidence="1 9">Single-pass membrane protein</topology>
    </subcellularLocation>
</comment>
<dbReference type="PANTHER" id="PTHR42982">
    <property type="entry name" value="SEC-INDEPENDENT PROTEIN TRANSLOCASE PROTEIN TATA"/>
    <property type="match status" value="1"/>
</dbReference>
<dbReference type="OrthoDB" id="9800908at2"/>
<dbReference type="GO" id="GO:0033281">
    <property type="term" value="C:TAT protein transport complex"/>
    <property type="evidence" value="ECO:0007669"/>
    <property type="project" value="UniProtKB-UniRule"/>
</dbReference>
<name>A0A089L8W1_PAEBO</name>
<comment type="similarity">
    <text evidence="9">Belongs to the TatA/E family.</text>
</comment>
<feature type="transmembrane region" description="Helical" evidence="9">
    <location>
        <begin position="6"/>
        <end position="22"/>
    </location>
</feature>
<dbReference type="NCBIfam" id="TIGR01411">
    <property type="entry name" value="tatAE"/>
    <property type="match status" value="1"/>
</dbReference>
<dbReference type="InterPro" id="IPR003369">
    <property type="entry name" value="TatA/B/E"/>
</dbReference>
<dbReference type="AlphaFoldDB" id="A0A089L8W1"/>
<keyword evidence="8 9" id="KW-0472">Membrane</keyword>
<dbReference type="RefSeq" id="WP_042210853.1">
    <property type="nucleotide sequence ID" value="NZ_CP009285.1"/>
</dbReference>
<comment type="function">
    <text evidence="9">Part of the twin-arginine translocation (Tat) system that transports large folded proteins containing a characteristic twin-arginine motif in their signal peptide across membranes. TatA could form the protein-conducting channel of the Tat system.</text>
</comment>
<keyword evidence="3 9" id="KW-1003">Cell membrane</keyword>
<comment type="subunit">
    <text evidence="9">Forms a complex with TatC.</text>
</comment>
<evidence type="ECO:0000256" key="9">
    <source>
        <dbReference type="HAMAP-Rule" id="MF_00236"/>
    </source>
</evidence>
<dbReference type="Proteomes" id="UP000029518">
    <property type="component" value="Chromosome"/>
</dbReference>
<proteinExistence type="inferred from homology"/>
<reference evidence="11" key="1">
    <citation type="submission" date="2014-08" db="EMBL/GenBank/DDBJ databases">
        <title>Comparative genomics of the Paenibacillus odorifer group.</title>
        <authorList>
            <person name="den Bakker H.C."/>
            <person name="Tsai Y.-C.Y.-C."/>
            <person name="Martin N."/>
            <person name="Korlach J."/>
            <person name="Wiedmann M."/>
        </authorList>
    </citation>
    <scope>NUCLEOTIDE SEQUENCE [LARGE SCALE GENOMIC DNA]</scope>
    <source>
        <strain evidence="11">DSM 13188</strain>
    </source>
</reference>
<feature type="region of interest" description="Disordered" evidence="10">
    <location>
        <begin position="45"/>
        <end position="80"/>
    </location>
</feature>
<gene>
    <name evidence="9" type="primary">tatA</name>
    <name evidence="11" type="ORF">PBOR_05940</name>
</gene>